<feature type="transmembrane region" description="Helical" evidence="9">
    <location>
        <begin position="133"/>
        <end position="153"/>
    </location>
</feature>
<evidence type="ECO:0000256" key="7">
    <source>
        <dbReference type="ARBA" id="ARBA00023136"/>
    </source>
</evidence>
<dbReference type="InterPro" id="IPR045018">
    <property type="entry name" value="Azg-like"/>
</dbReference>
<feature type="transmembrane region" description="Helical" evidence="9">
    <location>
        <begin position="468"/>
        <end position="486"/>
    </location>
</feature>
<evidence type="ECO:0000256" key="5">
    <source>
        <dbReference type="ARBA" id="ARBA00022692"/>
    </source>
</evidence>
<comment type="similarity">
    <text evidence="2 8">Belongs to the nucleobase:cation symporter-2 (NCS2) (TC 2.A.40) family. Azg-like subfamily.</text>
</comment>
<keyword evidence="5 8" id="KW-0812">Transmembrane</keyword>
<keyword evidence="6 8" id="KW-1133">Transmembrane helix</keyword>
<dbReference type="PIRSF" id="PIRSF005353">
    <property type="entry name" value="PbuG"/>
    <property type="match status" value="1"/>
</dbReference>
<evidence type="ECO:0000256" key="3">
    <source>
        <dbReference type="ARBA" id="ARBA00022448"/>
    </source>
</evidence>
<gene>
    <name evidence="10" type="ORF">AVDCRST_MAG77-5317</name>
</gene>
<feature type="transmembrane region" description="Helical" evidence="9">
    <location>
        <begin position="233"/>
        <end position="251"/>
    </location>
</feature>
<feature type="transmembrane region" description="Helical" evidence="9">
    <location>
        <begin position="371"/>
        <end position="392"/>
    </location>
</feature>
<dbReference type="EMBL" id="CADCTC010000275">
    <property type="protein sequence ID" value="CAA9297305.1"/>
    <property type="molecule type" value="Genomic_DNA"/>
</dbReference>
<feature type="transmembrane region" description="Helical" evidence="9">
    <location>
        <begin position="430"/>
        <end position="456"/>
    </location>
</feature>
<proteinExistence type="inferred from homology"/>
<dbReference type="Pfam" id="PF00860">
    <property type="entry name" value="Xan_ur_permease"/>
    <property type="match status" value="1"/>
</dbReference>
<dbReference type="PANTHER" id="PTHR43337">
    <property type="entry name" value="XANTHINE/URACIL PERMEASE C887.17-RELATED"/>
    <property type="match status" value="1"/>
</dbReference>
<organism evidence="10">
    <name type="scientific">uncultured Chloroflexota bacterium</name>
    <dbReference type="NCBI Taxonomy" id="166587"/>
    <lineage>
        <taxon>Bacteria</taxon>
        <taxon>Bacillati</taxon>
        <taxon>Chloroflexota</taxon>
        <taxon>environmental samples</taxon>
    </lineage>
</organism>
<dbReference type="InterPro" id="IPR026033">
    <property type="entry name" value="Azg-like_bact_archaea"/>
</dbReference>
<dbReference type="GO" id="GO:0005345">
    <property type="term" value="F:purine nucleobase transmembrane transporter activity"/>
    <property type="evidence" value="ECO:0007669"/>
    <property type="project" value="TreeGrafter"/>
</dbReference>
<evidence type="ECO:0000256" key="6">
    <source>
        <dbReference type="ARBA" id="ARBA00022989"/>
    </source>
</evidence>
<feature type="transmembrane region" description="Helical" evidence="9">
    <location>
        <begin position="286"/>
        <end position="304"/>
    </location>
</feature>
<feature type="transmembrane region" description="Helical" evidence="9">
    <location>
        <begin position="110"/>
        <end position="127"/>
    </location>
</feature>
<feature type="transmembrane region" description="Helical" evidence="9">
    <location>
        <begin position="204"/>
        <end position="226"/>
    </location>
</feature>
<comment type="subcellular location">
    <subcellularLocation>
        <location evidence="1 8">Cell membrane</location>
        <topology evidence="1 8">Multi-pass membrane protein</topology>
    </subcellularLocation>
</comment>
<feature type="transmembrane region" description="Helical" evidence="9">
    <location>
        <begin position="399"/>
        <end position="418"/>
    </location>
</feature>
<sequence length="492" mass="50448">MAVTVTSADNARTVPVPAASGSWLERRFGLAERGATVGTEVRAGLTTFVVMAYIIFVNPAILSFAGIPPLEGKGPPFPAVVAATCLVAAIASLAMGIFANYPLAIAPGMGLNAIVAFQLVAGMGLPWQTAMGVIFIEGIIITLLVLTGFREAVMNAFPMALKRGIGVGIGLFILFIGLYQGGFVRVPVEVGSTIAAPPPVPLALGNYATTPFVIALLGLVITLALVARGTRGALLIGIVVTTVLATIVRYATGAAVSSVPTAALLPSAIVALPDLSTLGAGLNVDIFFRVGVLTAVLTIFSIMLSDFFDTMGTVTGIGAEAGWLDKNGRLPRLRRVLLIDSLAAALGGLFGSSSATTYIESAAGVSEGAKTGLAAVVVGILFLACLFLWPLAGIVPPEATAPALILVGFYMSAAARGIDFGDVEEGLPALLTMIVMPLTYSITNGIGAGVLSYVIVKLARGKVGDVHPMMWVAAVSFILYFALPALNTAFGI</sequence>
<keyword evidence="7 8" id="KW-0472">Membrane</keyword>
<feature type="transmembrane region" description="Helical" evidence="9">
    <location>
        <begin position="165"/>
        <end position="184"/>
    </location>
</feature>
<feature type="transmembrane region" description="Helical" evidence="9">
    <location>
        <begin position="77"/>
        <end position="98"/>
    </location>
</feature>
<keyword evidence="3 8" id="KW-0813">Transport</keyword>
<dbReference type="GO" id="GO:0005886">
    <property type="term" value="C:plasma membrane"/>
    <property type="evidence" value="ECO:0007669"/>
    <property type="project" value="UniProtKB-SubCell"/>
</dbReference>
<evidence type="ECO:0000256" key="8">
    <source>
        <dbReference type="PIRNR" id="PIRNR005353"/>
    </source>
</evidence>
<protein>
    <submittedName>
        <fullName evidence="10">Xanthine/uracil/thiamine/ascorbate permease family protein</fullName>
    </submittedName>
</protein>
<name>A0A6J4K6Z2_9CHLR</name>
<reference evidence="10" key="1">
    <citation type="submission" date="2020-02" db="EMBL/GenBank/DDBJ databases">
        <authorList>
            <person name="Meier V. D."/>
        </authorList>
    </citation>
    <scope>NUCLEOTIDE SEQUENCE</scope>
    <source>
        <strain evidence="10">AVDCRST_MAG77</strain>
    </source>
</reference>
<dbReference type="InterPro" id="IPR006043">
    <property type="entry name" value="NCS2"/>
</dbReference>
<evidence type="ECO:0000313" key="10">
    <source>
        <dbReference type="EMBL" id="CAA9297305.1"/>
    </source>
</evidence>
<dbReference type="PANTHER" id="PTHR43337:SF1">
    <property type="entry name" value="XANTHINE_URACIL PERMEASE C887.17-RELATED"/>
    <property type="match status" value="1"/>
</dbReference>
<accession>A0A6J4K6Z2</accession>
<evidence type="ECO:0000256" key="4">
    <source>
        <dbReference type="ARBA" id="ARBA00022475"/>
    </source>
</evidence>
<evidence type="ECO:0000256" key="2">
    <source>
        <dbReference type="ARBA" id="ARBA00005697"/>
    </source>
</evidence>
<evidence type="ECO:0000256" key="9">
    <source>
        <dbReference type="SAM" id="Phobius"/>
    </source>
</evidence>
<feature type="transmembrane region" description="Helical" evidence="9">
    <location>
        <begin position="336"/>
        <end position="359"/>
    </location>
</feature>
<feature type="transmembrane region" description="Helical" evidence="9">
    <location>
        <begin position="43"/>
        <end position="65"/>
    </location>
</feature>
<dbReference type="AlphaFoldDB" id="A0A6J4K6Z2"/>
<evidence type="ECO:0000256" key="1">
    <source>
        <dbReference type="ARBA" id="ARBA00004651"/>
    </source>
</evidence>
<keyword evidence="4 8" id="KW-1003">Cell membrane</keyword>